<dbReference type="InterPro" id="IPR017853">
    <property type="entry name" value="GH"/>
</dbReference>
<gene>
    <name evidence="7" type="ORF">ISM_16420</name>
</gene>
<dbReference type="InterPro" id="IPR001764">
    <property type="entry name" value="Glyco_hydro_3_N"/>
</dbReference>
<evidence type="ECO:0000313" key="7">
    <source>
        <dbReference type="EMBL" id="EAP76468.1"/>
    </source>
</evidence>
<dbReference type="Proteomes" id="UP000005954">
    <property type="component" value="Unassembled WGS sequence"/>
</dbReference>
<keyword evidence="8" id="KW-1185">Reference proteome</keyword>
<evidence type="ECO:0000256" key="2">
    <source>
        <dbReference type="ARBA" id="ARBA00005336"/>
    </source>
</evidence>
<dbReference type="STRING" id="89187.ISM_16420"/>
<dbReference type="InterPro" id="IPR036962">
    <property type="entry name" value="Glyco_hydro_3_N_sf"/>
</dbReference>
<dbReference type="GO" id="GO:0005975">
    <property type="term" value="P:carbohydrate metabolic process"/>
    <property type="evidence" value="ECO:0007669"/>
    <property type="project" value="InterPro"/>
</dbReference>
<sequence>MHPGGDAVSRFGATILDASGTKLSHEEKAFFREADPFGFILFGRNIETPEQVHALTSEMREAVGRDAVITIDQEGGRVQRLRPPHWTGWDAPLDEVRRAGPKAAEAMRLRYRIMAEELRALGVDSNCAPLVDVIAEATHEFLTDRCYGDAPDAVGEIGAAVAEGLLAGGVLPVVKHIPGHGRASCDSHLELPRVAASAEDLRAVDFAPFARLADQPMAMTAHVVYEALDDLPATLSPKVIGMIRDEIGFDGLLMTDDISMKALNGTPEEISRASLKAGCDVVLLCNADLATRAIVAEASGRMSPAAQARAEAAMARRQVACEVDIRALKAKLAELQ</sequence>
<dbReference type="RefSeq" id="WP_009815293.1">
    <property type="nucleotide sequence ID" value="NZ_CH724156.1"/>
</dbReference>
<dbReference type="HOGENOM" id="CLU_008392_0_0_5"/>
<keyword evidence="4" id="KW-0378">Hydrolase</keyword>
<dbReference type="SUPFAM" id="SSF51445">
    <property type="entry name" value="(Trans)glycosidases"/>
    <property type="match status" value="1"/>
</dbReference>
<evidence type="ECO:0000256" key="4">
    <source>
        <dbReference type="ARBA" id="ARBA00022801"/>
    </source>
</evidence>
<reference evidence="7 8" key="1">
    <citation type="submission" date="2005-12" db="EMBL/GenBank/DDBJ databases">
        <authorList>
            <person name="Moran M.A."/>
            <person name="Ferriera S."/>
            <person name="Johnson J."/>
            <person name="Kravitz S."/>
            <person name="Halpern A."/>
            <person name="Remington K."/>
            <person name="Beeson K."/>
            <person name="Tran B."/>
            <person name="Rogers Y.-H."/>
            <person name="Friedman R."/>
            <person name="Venter J.C."/>
        </authorList>
    </citation>
    <scope>NUCLEOTIDE SEQUENCE [LARGE SCALE GENOMIC DNA]</scope>
    <source>
        <strain evidence="8">ATCC BAA-591 / DSM 15170 / ISM</strain>
    </source>
</reference>
<name>A3SPS8_ROSNI</name>
<proteinExistence type="inferred from homology"/>
<dbReference type="PROSITE" id="PS00775">
    <property type="entry name" value="GLYCOSYL_HYDROL_F3"/>
    <property type="match status" value="1"/>
</dbReference>
<dbReference type="InterPro" id="IPR050226">
    <property type="entry name" value="NagZ_Beta-hexosaminidase"/>
</dbReference>
<dbReference type="PANTHER" id="PTHR30480:SF13">
    <property type="entry name" value="BETA-HEXOSAMINIDASE"/>
    <property type="match status" value="1"/>
</dbReference>
<dbReference type="Pfam" id="PF00933">
    <property type="entry name" value="Glyco_hydro_3"/>
    <property type="match status" value="1"/>
</dbReference>
<evidence type="ECO:0000256" key="5">
    <source>
        <dbReference type="ARBA" id="ARBA00023295"/>
    </source>
</evidence>
<feature type="domain" description="Glycoside hydrolase family 3 N-terminal" evidence="6">
    <location>
        <begin position="21"/>
        <end position="292"/>
    </location>
</feature>
<dbReference type="eggNOG" id="COG1472">
    <property type="taxonomic scope" value="Bacteria"/>
</dbReference>
<dbReference type="AlphaFoldDB" id="A3SPS8"/>
<dbReference type="Gene3D" id="3.20.20.300">
    <property type="entry name" value="Glycoside hydrolase, family 3, N-terminal domain"/>
    <property type="match status" value="1"/>
</dbReference>
<organism evidence="7 8">
    <name type="scientific">Roseovarius nubinhibens (strain ATCC BAA-591 / DSM 15170 / ISM)</name>
    <dbReference type="NCBI Taxonomy" id="89187"/>
    <lineage>
        <taxon>Bacteria</taxon>
        <taxon>Pseudomonadati</taxon>
        <taxon>Pseudomonadota</taxon>
        <taxon>Alphaproteobacteria</taxon>
        <taxon>Rhodobacterales</taxon>
        <taxon>Roseobacteraceae</taxon>
        <taxon>Roseovarius</taxon>
    </lineage>
</organism>
<dbReference type="EC" id="3.2.1.52" evidence="3"/>
<evidence type="ECO:0000259" key="6">
    <source>
        <dbReference type="Pfam" id="PF00933"/>
    </source>
</evidence>
<dbReference type="GO" id="GO:0004563">
    <property type="term" value="F:beta-N-acetylhexosaminidase activity"/>
    <property type="evidence" value="ECO:0007669"/>
    <property type="project" value="UniProtKB-EC"/>
</dbReference>
<dbReference type="PANTHER" id="PTHR30480">
    <property type="entry name" value="BETA-HEXOSAMINIDASE-RELATED"/>
    <property type="match status" value="1"/>
</dbReference>
<protein>
    <recommendedName>
        <fullName evidence="3">beta-N-acetylhexosaminidase</fullName>
        <ecNumber evidence="3">3.2.1.52</ecNumber>
    </recommendedName>
</protein>
<dbReference type="NCBIfam" id="NF003740">
    <property type="entry name" value="PRK05337.1"/>
    <property type="match status" value="1"/>
</dbReference>
<evidence type="ECO:0000313" key="8">
    <source>
        <dbReference type="Proteomes" id="UP000005954"/>
    </source>
</evidence>
<comment type="catalytic activity">
    <reaction evidence="1">
        <text>Hydrolysis of terminal non-reducing N-acetyl-D-hexosamine residues in N-acetyl-beta-D-hexosaminides.</text>
        <dbReference type="EC" id="3.2.1.52"/>
    </reaction>
</comment>
<evidence type="ECO:0000256" key="3">
    <source>
        <dbReference type="ARBA" id="ARBA00012663"/>
    </source>
</evidence>
<dbReference type="InterPro" id="IPR019800">
    <property type="entry name" value="Glyco_hydro_3_AS"/>
</dbReference>
<dbReference type="EMBL" id="AALY01000002">
    <property type="protein sequence ID" value="EAP76468.1"/>
    <property type="molecule type" value="Genomic_DNA"/>
</dbReference>
<keyword evidence="5" id="KW-0326">Glycosidase</keyword>
<comment type="caution">
    <text evidence="7">The sequence shown here is derived from an EMBL/GenBank/DDBJ whole genome shotgun (WGS) entry which is preliminary data.</text>
</comment>
<comment type="similarity">
    <text evidence="2">Belongs to the glycosyl hydrolase 3 family.</text>
</comment>
<evidence type="ECO:0000256" key="1">
    <source>
        <dbReference type="ARBA" id="ARBA00001231"/>
    </source>
</evidence>
<dbReference type="GO" id="GO:0009254">
    <property type="term" value="P:peptidoglycan turnover"/>
    <property type="evidence" value="ECO:0007669"/>
    <property type="project" value="TreeGrafter"/>
</dbReference>
<accession>A3SPS8</accession>